<protein>
    <submittedName>
        <fullName evidence="4">Tyrosine-type recombinase/integrase</fullName>
    </submittedName>
</protein>
<reference evidence="4 5" key="1">
    <citation type="submission" date="2019-08" db="EMBL/GenBank/DDBJ databases">
        <title>In-depth cultivation of the pig gut microbiome towards novel bacterial diversity and tailored functional studies.</title>
        <authorList>
            <person name="Wylensek D."/>
            <person name="Hitch T.C.A."/>
            <person name="Clavel T."/>
        </authorList>
    </citation>
    <scope>NUCLEOTIDE SEQUENCE [LARGE SCALE GENOMIC DNA]</scope>
    <source>
        <strain evidence="4 5">WCA-389-WT-23B</strain>
    </source>
</reference>
<dbReference type="SUPFAM" id="SSF56349">
    <property type="entry name" value="DNA breaking-rejoining enzymes"/>
    <property type="match status" value="1"/>
</dbReference>
<evidence type="ECO:0000313" key="4">
    <source>
        <dbReference type="EMBL" id="MSS92067.1"/>
    </source>
</evidence>
<dbReference type="InterPro" id="IPR002104">
    <property type="entry name" value="Integrase_catalytic"/>
</dbReference>
<feature type="domain" description="Tyr recombinase" evidence="3">
    <location>
        <begin position="429"/>
        <end position="611"/>
    </location>
</feature>
<evidence type="ECO:0000313" key="5">
    <source>
        <dbReference type="Proteomes" id="UP000436047"/>
    </source>
</evidence>
<dbReference type="Gene3D" id="1.10.443.10">
    <property type="entry name" value="Intergrase catalytic core"/>
    <property type="match status" value="1"/>
</dbReference>
<organism evidence="4 5">
    <name type="scientific">Eisenbergiella porci</name>
    <dbReference type="NCBI Taxonomy" id="2652274"/>
    <lineage>
        <taxon>Bacteria</taxon>
        <taxon>Bacillati</taxon>
        <taxon>Bacillota</taxon>
        <taxon>Clostridia</taxon>
        <taxon>Lachnospirales</taxon>
        <taxon>Lachnospiraceae</taxon>
        <taxon>Eisenbergiella</taxon>
    </lineage>
</organism>
<sequence length="627" mass="72328">MEQYDKNVTVILEFLVAENFSSSVISLHRLCYKALRKHLIEEKILYSPDAAYRWIDDNKACWTYRQHTGWKHCVDQLEDVYTNGLILPDHLGARGSAYCLLSETLKAELDDFLDKGLATPDDGRYRITCARFLLYLQNKGLQSIRQLDYSGLLNFHKDDYHKSSISKDVYEDLIRVFLRYSSDRGKCSLGFSLALNKLLIRQIVEIPDAELSRTDPNILPVISWSIIERFLQEMANARYKNTVLKSTKHILTLYYIFLDMHSFSRTEENLWLWFEHVKPFLGAGWKQHRRSLCQFLHYLKTGIITTSYTGNPSYVPPVDRLPAWASDSIYSYLALLEREGWKKSTITMHRSCCIRFCQYLQKDGINDFSEITTDTLQDFNRKDVHTTPEGKAAYNCRIRCFLIYLYEQGMLCNPYLYKALPTMSAPRTVIVRTLSAEDITYIWSVDINTLSPVGLRDYAIVCIGLTMGFRAIDIVSLRFENIDWKRRSICLTQKKTGKNIALPMPVKTGNILFRYLRDGRPESADVHVFIKHKAPFKGLHRCVCAKALKRFLSQTDAHSDGFHVLRRTFATNLLRGNTKADLIADSLGHSTDSTVHKYLSLDEERMRQCPISMDIVGISLKGGVFHA</sequence>
<dbReference type="InterPro" id="IPR010998">
    <property type="entry name" value="Integrase_recombinase_N"/>
</dbReference>
<dbReference type="GeneID" id="86056984"/>
<dbReference type="GO" id="GO:0015074">
    <property type="term" value="P:DNA integration"/>
    <property type="evidence" value="ECO:0007669"/>
    <property type="project" value="InterPro"/>
</dbReference>
<gene>
    <name evidence="4" type="ORF">FYJ45_28845</name>
</gene>
<dbReference type="PANTHER" id="PTHR30349">
    <property type="entry name" value="PHAGE INTEGRASE-RELATED"/>
    <property type="match status" value="1"/>
</dbReference>
<dbReference type="InterPro" id="IPR050090">
    <property type="entry name" value="Tyrosine_recombinase_XerCD"/>
</dbReference>
<comment type="caution">
    <text evidence="4">The sequence shown here is derived from an EMBL/GenBank/DDBJ whole genome shotgun (WGS) entry which is preliminary data.</text>
</comment>
<evidence type="ECO:0000256" key="2">
    <source>
        <dbReference type="ARBA" id="ARBA00023172"/>
    </source>
</evidence>
<dbReference type="PROSITE" id="PS51898">
    <property type="entry name" value="TYR_RECOMBINASE"/>
    <property type="match status" value="1"/>
</dbReference>
<dbReference type="Proteomes" id="UP000436047">
    <property type="component" value="Unassembled WGS sequence"/>
</dbReference>
<evidence type="ECO:0000259" key="3">
    <source>
        <dbReference type="PROSITE" id="PS51898"/>
    </source>
</evidence>
<proteinExistence type="predicted"/>
<dbReference type="RefSeq" id="WP_154468378.1">
    <property type="nucleotide sequence ID" value="NZ_VUMI01000113.1"/>
</dbReference>
<dbReference type="GO" id="GO:0006310">
    <property type="term" value="P:DNA recombination"/>
    <property type="evidence" value="ECO:0007669"/>
    <property type="project" value="UniProtKB-KW"/>
</dbReference>
<name>A0A6N7WND4_9FIRM</name>
<keyword evidence="5" id="KW-1185">Reference proteome</keyword>
<dbReference type="Gene3D" id="1.10.150.130">
    <property type="match status" value="1"/>
</dbReference>
<dbReference type="InterPro" id="IPR011010">
    <property type="entry name" value="DNA_brk_join_enz"/>
</dbReference>
<dbReference type="GO" id="GO:0003677">
    <property type="term" value="F:DNA binding"/>
    <property type="evidence" value="ECO:0007669"/>
    <property type="project" value="UniProtKB-KW"/>
</dbReference>
<keyword evidence="1" id="KW-0238">DNA-binding</keyword>
<dbReference type="AlphaFoldDB" id="A0A6N7WND4"/>
<accession>A0A6N7WND4</accession>
<dbReference type="Pfam" id="PF00589">
    <property type="entry name" value="Phage_integrase"/>
    <property type="match status" value="1"/>
</dbReference>
<keyword evidence="2" id="KW-0233">DNA recombination</keyword>
<evidence type="ECO:0000256" key="1">
    <source>
        <dbReference type="ARBA" id="ARBA00023125"/>
    </source>
</evidence>
<dbReference type="InterPro" id="IPR013762">
    <property type="entry name" value="Integrase-like_cat_sf"/>
</dbReference>
<dbReference type="EMBL" id="VUMI01000113">
    <property type="protein sequence ID" value="MSS92067.1"/>
    <property type="molecule type" value="Genomic_DNA"/>
</dbReference>